<accession>A0ABN1S2V4</accession>
<evidence type="ECO:0000313" key="3">
    <source>
        <dbReference type="Proteomes" id="UP001500665"/>
    </source>
</evidence>
<evidence type="ECO:0000313" key="2">
    <source>
        <dbReference type="EMBL" id="GAA0971196.1"/>
    </source>
</evidence>
<dbReference type="Proteomes" id="UP001500665">
    <property type="component" value="Unassembled WGS sequence"/>
</dbReference>
<dbReference type="EMBL" id="BAAAHH010000091">
    <property type="protein sequence ID" value="GAA0971196.1"/>
    <property type="molecule type" value="Genomic_DNA"/>
</dbReference>
<reference evidence="2 3" key="1">
    <citation type="journal article" date="2019" name="Int. J. Syst. Evol. Microbiol.">
        <title>The Global Catalogue of Microorganisms (GCM) 10K type strain sequencing project: providing services to taxonomists for standard genome sequencing and annotation.</title>
        <authorList>
            <consortium name="The Broad Institute Genomics Platform"/>
            <consortium name="The Broad Institute Genome Sequencing Center for Infectious Disease"/>
            <person name="Wu L."/>
            <person name="Ma J."/>
        </authorList>
    </citation>
    <scope>NUCLEOTIDE SEQUENCE [LARGE SCALE GENOMIC DNA]</scope>
    <source>
        <strain evidence="2 3">JCM 10696</strain>
    </source>
</reference>
<proteinExistence type="predicted"/>
<evidence type="ECO:0000256" key="1">
    <source>
        <dbReference type="SAM" id="MobiDB-lite"/>
    </source>
</evidence>
<keyword evidence="3" id="KW-1185">Reference proteome</keyword>
<organism evidence="2 3">
    <name type="scientific">Actinocorallia libanotica</name>
    <dbReference type="NCBI Taxonomy" id="46162"/>
    <lineage>
        <taxon>Bacteria</taxon>
        <taxon>Bacillati</taxon>
        <taxon>Actinomycetota</taxon>
        <taxon>Actinomycetes</taxon>
        <taxon>Streptosporangiales</taxon>
        <taxon>Thermomonosporaceae</taxon>
        <taxon>Actinocorallia</taxon>
    </lineage>
</organism>
<protein>
    <submittedName>
        <fullName evidence="2">Uncharacterized protein</fullName>
    </submittedName>
</protein>
<gene>
    <name evidence="2" type="ORF">GCM10009550_79390</name>
</gene>
<sequence length="84" mass="8733">MEPGVEVFAAVAGIEGYKADLGPVVEPPDAELEDGAEGRPALGVVGQVEAVYEAADREAEVYPDPGGSRLWNPDDRPGKVSAEP</sequence>
<name>A0ABN1S2V4_9ACTN</name>
<comment type="caution">
    <text evidence="2">The sequence shown here is derived from an EMBL/GenBank/DDBJ whole genome shotgun (WGS) entry which is preliminary data.</text>
</comment>
<feature type="region of interest" description="Disordered" evidence="1">
    <location>
        <begin position="58"/>
        <end position="84"/>
    </location>
</feature>